<dbReference type="Gene3D" id="1.25.40.20">
    <property type="entry name" value="Ankyrin repeat-containing domain"/>
    <property type="match status" value="1"/>
</dbReference>
<dbReference type="EMBL" id="JAFCMP010000223">
    <property type="protein sequence ID" value="KAG5182970.1"/>
    <property type="molecule type" value="Genomic_DNA"/>
</dbReference>
<feature type="domain" description="Helicase C-terminal" evidence="1">
    <location>
        <begin position="172"/>
        <end position="337"/>
    </location>
</feature>
<dbReference type="Gene3D" id="3.40.50.10810">
    <property type="entry name" value="Tandem AAA-ATPase domain"/>
    <property type="match status" value="1"/>
</dbReference>
<protein>
    <recommendedName>
        <fullName evidence="1">Helicase C-terminal domain-containing protein</fullName>
    </recommendedName>
</protein>
<dbReference type="PROSITE" id="PS51194">
    <property type="entry name" value="HELICASE_CTER"/>
    <property type="match status" value="1"/>
</dbReference>
<dbReference type="Proteomes" id="UP000664859">
    <property type="component" value="Unassembled WGS sequence"/>
</dbReference>
<keyword evidence="3" id="KW-1185">Reference proteome</keyword>
<sequence>MSIGVLEKLEREGGLRKLTRKTDLLIMDEAQYFRRLTPRMQGLADAVRAFNKVLLLSATPIVNDAGDAAGFSYLSVGREEKLKTAASRRVLVYDPQTSPISSKLYPEARHEVVHVPMSWSQALKYVASRNNSTVMTFGGQRWEVHRPVNNRYSQALLSALNLPFSDPYLSPKMVTLASNVAKGRLPAVVYSGRVEKGVAPMELLLRERGLSVAVIDGSTTAQQRTAAVQRFNAGALQVLVLSPASARGTDLKKTASFHVLEPHVNVSEEQQTLGRALRYKSHVECEFNHVDIYHYVAVMPKGPVKDTALLQTVLHDIFGPDCSFPTSTIVTAVKALLKQHGSITHDEEQVNTNMRKAKEVNRCLAEIRAGAVLMPIADAALAREVRLCDRRAKKKFTPLTSFNYNSAMAQFDSYATPFIVDPQNPFFDVEGSVLVCRELYPLFDPERSRFGTPDDRQRSVHQQRALDAAIVARDFDEAERLFAEFVARQAPARDCFPAIFQLLRAGKPGSKFLRRILKQIKTDMRCVNALLDTPQRAVEIGNMTANAFLVRLGLEAGADANAPDKYGITPIRHAMRLAEEEEHAEIIALLRGAGAVENV</sequence>
<gene>
    <name evidence="2" type="ORF">JKP88DRAFT_241256</name>
</gene>
<name>A0A835YX09_9STRA</name>
<dbReference type="InterPro" id="IPR038718">
    <property type="entry name" value="SNF2-like_sf"/>
</dbReference>
<dbReference type="Pfam" id="PF00271">
    <property type="entry name" value="Helicase_C"/>
    <property type="match status" value="1"/>
</dbReference>
<reference evidence="2" key="1">
    <citation type="submission" date="2021-02" db="EMBL/GenBank/DDBJ databases">
        <title>First Annotated Genome of the Yellow-green Alga Tribonema minus.</title>
        <authorList>
            <person name="Mahan K.M."/>
        </authorList>
    </citation>
    <scope>NUCLEOTIDE SEQUENCE</scope>
    <source>
        <strain evidence="2">UTEX B ZZ1240</strain>
    </source>
</reference>
<evidence type="ECO:0000313" key="2">
    <source>
        <dbReference type="EMBL" id="KAG5182970.1"/>
    </source>
</evidence>
<dbReference type="InterPro" id="IPR036770">
    <property type="entry name" value="Ankyrin_rpt-contain_sf"/>
</dbReference>
<evidence type="ECO:0000313" key="3">
    <source>
        <dbReference type="Proteomes" id="UP000664859"/>
    </source>
</evidence>
<dbReference type="SUPFAM" id="SSF52540">
    <property type="entry name" value="P-loop containing nucleoside triphosphate hydrolases"/>
    <property type="match status" value="1"/>
</dbReference>
<evidence type="ECO:0000259" key="1">
    <source>
        <dbReference type="PROSITE" id="PS51194"/>
    </source>
</evidence>
<dbReference type="AlphaFoldDB" id="A0A835YX09"/>
<comment type="caution">
    <text evidence="2">The sequence shown here is derived from an EMBL/GenBank/DDBJ whole genome shotgun (WGS) entry which is preliminary data.</text>
</comment>
<accession>A0A835YX09</accession>
<organism evidence="2 3">
    <name type="scientific">Tribonema minus</name>
    <dbReference type="NCBI Taxonomy" id="303371"/>
    <lineage>
        <taxon>Eukaryota</taxon>
        <taxon>Sar</taxon>
        <taxon>Stramenopiles</taxon>
        <taxon>Ochrophyta</taxon>
        <taxon>PX clade</taxon>
        <taxon>Xanthophyceae</taxon>
        <taxon>Tribonematales</taxon>
        <taxon>Tribonemataceae</taxon>
        <taxon>Tribonema</taxon>
    </lineage>
</organism>
<dbReference type="InterPro" id="IPR027417">
    <property type="entry name" value="P-loop_NTPase"/>
</dbReference>
<dbReference type="Gene3D" id="3.40.50.300">
    <property type="entry name" value="P-loop containing nucleotide triphosphate hydrolases"/>
    <property type="match status" value="1"/>
</dbReference>
<dbReference type="SMART" id="SM00490">
    <property type="entry name" value="HELICc"/>
    <property type="match status" value="1"/>
</dbReference>
<dbReference type="InterPro" id="IPR001650">
    <property type="entry name" value="Helicase_C-like"/>
</dbReference>
<proteinExistence type="predicted"/>